<keyword evidence="3" id="KW-1185">Reference proteome</keyword>
<dbReference type="AlphaFoldDB" id="A0A8J5NDP1"/>
<dbReference type="InterPro" id="IPR008257">
    <property type="entry name" value="Pept_M19"/>
</dbReference>
<comment type="subcellular location">
    <subcellularLocation>
        <location evidence="1">Membrane</location>
        <topology evidence="1">Lipid-anchor</topology>
        <topology evidence="1">GPI-anchor</topology>
    </subcellularLocation>
</comment>
<evidence type="ECO:0000313" key="2">
    <source>
        <dbReference type="EMBL" id="KAG7177867.1"/>
    </source>
</evidence>
<keyword evidence="1" id="KW-0336">GPI-anchor</keyword>
<reference evidence="2" key="1">
    <citation type="journal article" date="2021" name="Sci. Adv.">
        <title>The American lobster genome reveals insights on longevity, neural, and immune adaptations.</title>
        <authorList>
            <person name="Polinski J.M."/>
            <person name="Zimin A.V."/>
            <person name="Clark K.F."/>
            <person name="Kohn A.B."/>
            <person name="Sadowski N."/>
            <person name="Timp W."/>
            <person name="Ptitsyn A."/>
            <person name="Khanna P."/>
            <person name="Romanova D.Y."/>
            <person name="Williams P."/>
            <person name="Greenwood S.J."/>
            <person name="Moroz L.L."/>
            <person name="Walt D.R."/>
            <person name="Bodnar A.G."/>
        </authorList>
    </citation>
    <scope>NUCLEOTIDE SEQUENCE</scope>
    <source>
        <strain evidence="2">GMGI-L3</strain>
    </source>
</reference>
<dbReference type="PANTHER" id="PTHR10443:SF12">
    <property type="entry name" value="DIPEPTIDASE"/>
    <property type="match status" value="1"/>
</dbReference>
<dbReference type="GO" id="GO:0070573">
    <property type="term" value="F:metallodipeptidase activity"/>
    <property type="evidence" value="ECO:0007669"/>
    <property type="project" value="InterPro"/>
</dbReference>
<dbReference type="Pfam" id="PF01244">
    <property type="entry name" value="Peptidase_M19"/>
    <property type="match status" value="1"/>
</dbReference>
<protein>
    <recommendedName>
        <fullName evidence="1">Dipeptidase</fullName>
        <ecNumber evidence="1">3.4.13.19</ecNumber>
    </recommendedName>
</protein>
<keyword evidence="1" id="KW-0325">Glycoprotein</keyword>
<comment type="cofactor">
    <cofactor evidence="1">
        <name>Zn(2+)</name>
        <dbReference type="ChEBI" id="CHEBI:29105"/>
    </cofactor>
</comment>
<comment type="caution">
    <text evidence="2">The sequence shown here is derived from an EMBL/GenBank/DDBJ whole genome shotgun (WGS) entry which is preliminary data.</text>
</comment>
<keyword evidence="1" id="KW-1015">Disulfide bond</keyword>
<keyword evidence="1" id="KW-0224">Dipeptidase</keyword>
<keyword evidence="1" id="KW-0645">Protease</keyword>
<sequence length="82" mass="9045">MNRLGLMVDLSHVSQATMKAALEVSRAPVIFSHSSVYSICKNPRNVPDHILRKVASNGGIVMISFYNYFLTCSKEATISDVI</sequence>
<dbReference type="GO" id="GO:0006508">
    <property type="term" value="P:proteolysis"/>
    <property type="evidence" value="ECO:0007669"/>
    <property type="project" value="UniProtKB-KW"/>
</dbReference>
<keyword evidence="1" id="KW-0378">Hydrolase</keyword>
<keyword evidence="1" id="KW-0449">Lipoprotein</keyword>
<name>A0A8J5NDP1_HOMAM</name>
<dbReference type="SUPFAM" id="SSF51556">
    <property type="entry name" value="Metallo-dependent hydrolases"/>
    <property type="match status" value="1"/>
</dbReference>
<dbReference type="InterPro" id="IPR032466">
    <property type="entry name" value="Metal_Hydrolase"/>
</dbReference>
<proteinExistence type="inferred from homology"/>
<dbReference type="GO" id="GO:0098552">
    <property type="term" value="C:side of membrane"/>
    <property type="evidence" value="ECO:0007669"/>
    <property type="project" value="UniProtKB-KW"/>
</dbReference>
<comment type="similarity">
    <text evidence="1">Belongs to the metallo-dependent hydrolases superfamily. Peptidase M19 family.</text>
</comment>
<keyword evidence="1" id="KW-0482">Metalloprotease</keyword>
<dbReference type="EMBL" id="JAHLQT010001531">
    <property type="protein sequence ID" value="KAG7177867.1"/>
    <property type="molecule type" value="Genomic_DNA"/>
</dbReference>
<dbReference type="PROSITE" id="PS51365">
    <property type="entry name" value="RENAL_DIPEPTIDASE_2"/>
    <property type="match status" value="1"/>
</dbReference>
<dbReference type="EC" id="3.4.13.19" evidence="1"/>
<keyword evidence="1" id="KW-0472">Membrane</keyword>
<comment type="subunit">
    <text evidence="1">Homodimer; disulfide-linked.</text>
</comment>
<dbReference type="Proteomes" id="UP000747542">
    <property type="component" value="Unassembled WGS sequence"/>
</dbReference>
<keyword evidence="1" id="KW-0479">Metal-binding</keyword>
<organism evidence="2 3">
    <name type="scientific">Homarus americanus</name>
    <name type="common">American lobster</name>
    <dbReference type="NCBI Taxonomy" id="6706"/>
    <lineage>
        <taxon>Eukaryota</taxon>
        <taxon>Metazoa</taxon>
        <taxon>Ecdysozoa</taxon>
        <taxon>Arthropoda</taxon>
        <taxon>Crustacea</taxon>
        <taxon>Multicrustacea</taxon>
        <taxon>Malacostraca</taxon>
        <taxon>Eumalacostraca</taxon>
        <taxon>Eucarida</taxon>
        <taxon>Decapoda</taxon>
        <taxon>Pleocyemata</taxon>
        <taxon>Astacidea</taxon>
        <taxon>Nephropoidea</taxon>
        <taxon>Nephropidae</taxon>
        <taxon>Homarus</taxon>
    </lineage>
</organism>
<dbReference type="PANTHER" id="PTHR10443">
    <property type="entry name" value="MICROSOMAL DIPEPTIDASE"/>
    <property type="match status" value="1"/>
</dbReference>
<dbReference type="Gene3D" id="3.20.20.140">
    <property type="entry name" value="Metal-dependent hydrolases"/>
    <property type="match status" value="1"/>
</dbReference>
<keyword evidence="1" id="KW-0862">Zinc</keyword>
<comment type="catalytic activity">
    <reaction evidence="1">
        <text>an L-aminoacyl-L-amino acid + H2O = 2 an L-alpha-amino acid</text>
        <dbReference type="Rhea" id="RHEA:48940"/>
        <dbReference type="ChEBI" id="CHEBI:15377"/>
        <dbReference type="ChEBI" id="CHEBI:59869"/>
        <dbReference type="ChEBI" id="CHEBI:77460"/>
        <dbReference type="EC" id="3.4.13.19"/>
    </reaction>
</comment>
<evidence type="ECO:0000256" key="1">
    <source>
        <dbReference type="RuleBase" id="RU341113"/>
    </source>
</evidence>
<dbReference type="GO" id="GO:0046872">
    <property type="term" value="F:metal ion binding"/>
    <property type="evidence" value="ECO:0007669"/>
    <property type="project" value="UniProtKB-UniRule"/>
</dbReference>
<evidence type="ECO:0000313" key="3">
    <source>
        <dbReference type="Proteomes" id="UP000747542"/>
    </source>
</evidence>
<feature type="non-terminal residue" evidence="2">
    <location>
        <position position="1"/>
    </location>
</feature>
<gene>
    <name evidence="2" type="primary">Dpep1-L6</name>
    <name evidence="2" type="ORF">Hamer_G030379</name>
</gene>
<accession>A0A8J5NDP1</accession>